<name>A0A0K1PKG1_9BACT</name>
<evidence type="ECO:0008006" key="3">
    <source>
        <dbReference type="Google" id="ProtNLM"/>
    </source>
</evidence>
<dbReference type="Proteomes" id="UP000064967">
    <property type="component" value="Chromosome"/>
</dbReference>
<proteinExistence type="predicted"/>
<reference evidence="1 2" key="1">
    <citation type="submission" date="2015-08" db="EMBL/GenBank/DDBJ databases">
        <authorList>
            <person name="Babu N.S."/>
            <person name="Beckwith C.J."/>
            <person name="Beseler K.G."/>
            <person name="Brison A."/>
            <person name="Carone J.V."/>
            <person name="Caskin T.P."/>
            <person name="Diamond M."/>
            <person name="Durham M.E."/>
            <person name="Foxe J.M."/>
            <person name="Go M."/>
            <person name="Henderson B.A."/>
            <person name="Jones I.B."/>
            <person name="McGettigan J.A."/>
            <person name="Micheletti S.J."/>
            <person name="Nasrallah M.E."/>
            <person name="Ortiz D."/>
            <person name="Piller C.R."/>
            <person name="Privatt S.R."/>
            <person name="Schneider S.L."/>
            <person name="Sharp S."/>
            <person name="Smith T.C."/>
            <person name="Stanton J.D."/>
            <person name="Ullery H.E."/>
            <person name="Wilson R.J."/>
            <person name="Serrano M.G."/>
            <person name="Buck G."/>
            <person name="Lee V."/>
            <person name="Wang Y."/>
            <person name="Carvalho R."/>
            <person name="Voegtly L."/>
            <person name="Shi R."/>
            <person name="Duckworth R."/>
            <person name="Johnson A."/>
            <person name="Loviza R."/>
            <person name="Walstead R."/>
            <person name="Shah Z."/>
            <person name="Kiflezghi M."/>
            <person name="Wade K."/>
            <person name="Ball S.L."/>
            <person name="Bradley K.W."/>
            <person name="Asai D.J."/>
            <person name="Bowman C.A."/>
            <person name="Russell D.A."/>
            <person name="Pope W.H."/>
            <person name="Jacobs-Sera D."/>
            <person name="Hendrix R.W."/>
            <person name="Hatfull G.F."/>
        </authorList>
    </citation>
    <scope>NUCLEOTIDE SEQUENCE [LARGE SCALE GENOMIC DNA]</scope>
    <source>
        <strain evidence="1 2">DSM 27648</strain>
    </source>
</reference>
<sequence length="79" mass="8599">MKFTYLLIREVSGWTAECLEADAIGEGITRTEAVASLREALEERMFRPDAVAPPSKPDASPIELVPASQQKLGALDRIA</sequence>
<dbReference type="EMBL" id="CP012333">
    <property type="protein sequence ID" value="AKU94007.1"/>
    <property type="molecule type" value="Genomic_DNA"/>
</dbReference>
<organism evidence="1 2">
    <name type="scientific">Labilithrix luteola</name>
    <dbReference type="NCBI Taxonomy" id="1391654"/>
    <lineage>
        <taxon>Bacteria</taxon>
        <taxon>Pseudomonadati</taxon>
        <taxon>Myxococcota</taxon>
        <taxon>Polyangia</taxon>
        <taxon>Polyangiales</taxon>
        <taxon>Labilitrichaceae</taxon>
        <taxon>Labilithrix</taxon>
    </lineage>
</organism>
<keyword evidence="2" id="KW-1185">Reference proteome</keyword>
<dbReference type="RefSeq" id="WP_146645672.1">
    <property type="nucleotide sequence ID" value="NZ_CP012333.1"/>
</dbReference>
<evidence type="ECO:0000313" key="2">
    <source>
        <dbReference type="Proteomes" id="UP000064967"/>
    </source>
</evidence>
<protein>
    <recommendedName>
        <fullName evidence="3">HicB-like antitoxin of toxin-antitoxin system domain-containing protein</fullName>
    </recommendedName>
</protein>
<accession>A0A0K1PKG1</accession>
<dbReference type="AlphaFoldDB" id="A0A0K1PKG1"/>
<dbReference type="KEGG" id="llu:AKJ09_00671"/>
<gene>
    <name evidence="1" type="ORF">AKJ09_00671</name>
</gene>
<evidence type="ECO:0000313" key="1">
    <source>
        <dbReference type="EMBL" id="AKU94007.1"/>
    </source>
</evidence>
<dbReference type="STRING" id="1391654.AKJ09_00671"/>